<dbReference type="GO" id="GO:0003955">
    <property type="term" value="F:NAD(P)H dehydrogenase (quinone) activity"/>
    <property type="evidence" value="ECO:0007669"/>
    <property type="project" value="TreeGrafter"/>
</dbReference>
<accession>A0A7K1U3K3</accession>
<dbReference type="SUPFAM" id="SSF51905">
    <property type="entry name" value="FAD/NAD(P)-binding domain"/>
    <property type="match status" value="1"/>
</dbReference>
<protein>
    <submittedName>
        <fullName evidence="10">FAD-containing oxidoreductase</fullName>
    </submittedName>
</protein>
<keyword evidence="11" id="KW-1185">Reference proteome</keyword>
<evidence type="ECO:0000256" key="4">
    <source>
        <dbReference type="ARBA" id="ARBA00023002"/>
    </source>
</evidence>
<feature type="binding site" evidence="6">
    <location>
        <position position="205"/>
    </location>
    <ligand>
        <name>NAD(+)</name>
        <dbReference type="ChEBI" id="CHEBI:57540"/>
    </ligand>
</feature>
<dbReference type="Pfam" id="PF02852">
    <property type="entry name" value="Pyr_redox_dim"/>
    <property type="match status" value="1"/>
</dbReference>
<dbReference type="SUPFAM" id="SSF55424">
    <property type="entry name" value="FAD/NAD-linked reductases, dimerisation (C-terminal) domain"/>
    <property type="match status" value="1"/>
</dbReference>
<feature type="domain" description="Pyridine nucleotide-disulphide oxidoreductase dimerisation" evidence="8">
    <location>
        <begin position="348"/>
        <end position="455"/>
    </location>
</feature>
<dbReference type="InterPro" id="IPR036188">
    <property type="entry name" value="FAD/NAD-bd_sf"/>
</dbReference>
<keyword evidence="2" id="KW-0285">Flavoprotein</keyword>
<dbReference type="InterPro" id="IPR004099">
    <property type="entry name" value="Pyr_nucl-diS_OxRdtase_dimer"/>
</dbReference>
<feature type="binding site" evidence="6">
    <location>
        <begin position="182"/>
        <end position="189"/>
    </location>
    <ligand>
        <name>NAD(+)</name>
        <dbReference type="ChEBI" id="CHEBI:57540"/>
    </ligand>
</feature>
<gene>
    <name evidence="10" type="ORF">GO493_11725</name>
</gene>
<dbReference type="PRINTS" id="PR00368">
    <property type="entry name" value="FADPNR"/>
</dbReference>
<feature type="domain" description="FAD/NAD(P)-binding" evidence="9">
    <location>
        <begin position="5"/>
        <end position="324"/>
    </location>
</feature>
<dbReference type="Proteomes" id="UP000461730">
    <property type="component" value="Unassembled WGS sequence"/>
</dbReference>
<keyword evidence="6" id="KW-0520">NAD</keyword>
<evidence type="ECO:0000256" key="5">
    <source>
        <dbReference type="PIRSR" id="PIRSR000350-2"/>
    </source>
</evidence>
<evidence type="ECO:0000259" key="8">
    <source>
        <dbReference type="Pfam" id="PF02852"/>
    </source>
</evidence>
<organism evidence="10 11">
    <name type="scientific">Chitinophaga tropicalis</name>
    <dbReference type="NCBI Taxonomy" id="2683588"/>
    <lineage>
        <taxon>Bacteria</taxon>
        <taxon>Pseudomonadati</taxon>
        <taxon>Bacteroidota</taxon>
        <taxon>Chitinophagia</taxon>
        <taxon>Chitinophagales</taxon>
        <taxon>Chitinophagaceae</taxon>
        <taxon>Chitinophaga</taxon>
    </lineage>
</organism>
<dbReference type="PIRSF" id="PIRSF000350">
    <property type="entry name" value="Mercury_reductase_MerA"/>
    <property type="match status" value="1"/>
</dbReference>
<feature type="active site" description="Proton acceptor" evidence="5">
    <location>
        <position position="446"/>
    </location>
</feature>
<dbReference type="FunFam" id="3.30.390.30:FF:000001">
    <property type="entry name" value="Dihydrolipoyl dehydrogenase"/>
    <property type="match status" value="1"/>
</dbReference>
<proteinExistence type="inferred from homology"/>
<dbReference type="PANTHER" id="PTHR43014:SF2">
    <property type="entry name" value="MERCURIC REDUCTASE"/>
    <property type="match status" value="1"/>
</dbReference>
<dbReference type="Pfam" id="PF07992">
    <property type="entry name" value="Pyr_redox_2"/>
    <property type="match status" value="1"/>
</dbReference>
<comment type="cofactor">
    <cofactor evidence="6">
        <name>FAD</name>
        <dbReference type="ChEBI" id="CHEBI:57692"/>
    </cofactor>
    <text evidence="6">Binds 1 FAD per subunit.</text>
</comment>
<dbReference type="InterPro" id="IPR016156">
    <property type="entry name" value="FAD/NAD-linked_Rdtase_dimer_sf"/>
</dbReference>
<dbReference type="InterPro" id="IPR001100">
    <property type="entry name" value="Pyr_nuc-diS_OxRdtase"/>
</dbReference>
<evidence type="ECO:0000256" key="1">
    <source>
        <dbReference type="ARBA" id="ARBA00007532"/>
    </source>
</evidence>
<dbReference type="EMBL" id="WRXN01000004">
    <property type="protein sequence ID" value="MVT08931.1"/>
    <property type="molecule type" value="Genomic_DNA"/>
</dbReference>
<dbReference type="Gene3D" id="3.50.50.60">
    <property type="entry name" value="FAD/NAD(P)-binding domain"/>
    <property type="match status" value="2"/>
</dbReference>
<dbReference type="GO" id="GO:0050660">
    <property type="term" value="F:flavin adenine dinucleotide binding"/>
    <property type="evidence" value="ECO:0007669"/>
    <property type="project" value="TreeGrafter"/>
</dbReference>
<evidence type="ECO:0000256" key="2">
    <source>
        <dbReference type="ARBA" id="ARBA00022630"/>
    </source>
</evidence>
<reference evidence="10 11" key="1">
    <citation type="submission" date="2019-12" db="EMBL/GenBank/DDBJ databases">
        <title>Chitinophaga sp. strain ysch24 (GDMCC 1.1355), whole genome shotgun sequence.</title>
        <authorList>
            <person name="Zhang X."/>
        </authorList>
    </citation>
    <scope>NUCLEOTIDE SEQUENCE [LARGE SCALE GENOMIC DNA]</scope>
    <source>
        <strain evidence="11">ysch24</strain>
    </source>
</reference>
<evidence type="ECO:0000256" key="7">
    <source>
        <dbReference type="PIRSR" id="PIRSR000350-4"/>
    </source>
</evidence>
<keyword evidence="4" id="KW-0560">Oxidoreductase</keyword>
<keyword evidence="3 6" id="KW-0274">FAD</keyword>
<feature type="binding site" evidence="6">
    <location>
        <position position="272"/>
    </location>
    <ligand>
        <name>NAD(+)</name>
        <dbReference type="ChEBI" id="CHEBI:57540"/>
    </ligand>
</feature>
<dbReference type="PANTHER" id="PTHR43014">
    <property type="entry name" value="MERCURIC REDUCTASE"/>
    <property type="match status" value="1"/>
</dbReference>
<evidence type="ECO:0000313" key="10">
    <source>
        <dbReference type="EMBL" id="MVT08931.1"/>
    </source>
</evidence>
<dbReference type="RefSeq" id="WP_157306348.1">
    <property type="nucleotide sequence ID" value="NZ_WRXN01000004.1"/>
</dbReference>
<name>A0A7K1U3K3_9BACT</name>
<comment type="caution">
    <text evidence="10">The sequence shown here is derived from an EMBL/GenBank/DDBJ whole genome shotgun (WGS) entry which is preliminary data.</text>
</comment>
<feature type="binding site" evidence="6">
    <location>
        <position position="50"/>
    </location>
    <ligand>
        <name>FAD</name>
        <dbReference type="ChEBI" id="CHEBI:57692"/>
    </ligand>
</feature>
<feature type="disulfide bond" description="Redox-active" evidence="7">
    <location>
        <begin position="41"/>
        <end position="46"/>
    </location>
</feature>
<evidence type="ECO:0000256" key="6">
    <source>
        <dbReference type="PIRSR" id="PIRSR000350-3"/>
    </source>
</evidence>
<dbReference type="InterPro" id="IPR023753">
    <property type="entry name" value="FAD/NAD-binding_dom"/>
</dbReference>
<dbReference type="PRINTS" id="PR00411">
    <property type="entry name" value="PNDRDTASEI"/>
</dbReference>
<comment type="similarity">
    <text evidence="1">Belongs to the class-I pyridine nucleotide-disulfide oxidoreductase family.</text>
</comment>
<dbReference type="Gene3D" id="3.30.390.30">
    <property type="match status" value="1"/>
</dbReference>
<sequence>MRKIDAIIIGSGQGGMPLAKKLAKAGWQTAIIEKRLIGGTCINDGCTPTKSMISCAAAAYTIANSKEWGITVDSYRINLEKITDRKDKVVSKFRDGATKGLEETEGLSIIYGEAAFSGPETVTVRLHNNDETEEILTAKHIFINAGTSPKIPPIPGLDKVSYLTNTTLLDIKKLPSHLVIIGGSYIALEFGQMFRRLGSQVTLLEASAQLLKREDEDVAAAVRKVMETAGITVHTNANIHKVEQTGDTVRLSVASGGQTMAITGSHLLVATGRTPQTKALQPEKAGIALDEKGYIIVNDRLETSVTGIYAIGDIKGGPAFTHISYNDHFIVYKNLVEKGNASIKDRPVPYCMFTDPQLGRVGMTEKAAREAGFKVKVACLNYENVARAIETGHTEGFMKAVVDADTDKILGAAILGAEGGEVMSVVQMAISGGFTATQMHEMVFAHPLYAESLNNLFTTLKK</sequence>
<evidence type="ECO:0000313" key="11">
    <source>
        <dbReference type="Proteomes" id="UP000461730"/>
    </source>
</evidence>
<evidence type="ECO:0000259" key="9">
    <source>
        <dbReference type="Pfam" id="PF07992"/>
    </source>
</evidence>
<feature type="binding site" evidence="6">
    <location>
        <position position="313"/>
    </location>
    <ligand>
        <name>FAD</name>
        <dbReference type="ChEBI" id="CHEBI:57692"/>
    </ligand>
</feature>
<dbReference type="AlphaFoldDB" id="A0A7K1U3K3"/>
<keyword evidence="6" id="KW-0547">Nucleotide-binding</keyword>
<evidence type="ECO:0000256" key="3">
    <source>
        <dbReference type="ARBA" id="ARBA00022827"/>
    </source>
</evidence>